<gene>
    <name evidence="1" type="ORF">ERS075579_02866</name>
</gene>
<reference evidence="1 2" key="1">
    <citation type="submission" date="2015-03" db="EMBL/GenBank/DDBJ databases">
        <authorList>
            <person name="Murphy D."/>
        </authorList>
    </citation>
    <scope>NUCLEOTIDE SEQUENCE [LARGE SCALE GENOMIC DNA]</scope>
    <source>
        <strain evidence="1 2">PAP088</strain>
    </source>
</reference>
<dbReference type="SUPFAM" id="SSF53474">
    <property type="entry name" value="alpha/beta-Hydrolases"/>
    <property type="match status" value="1"/>
</dbReference>
<proteinExistence type="predicted"/>
<dbReference type="Proteomes" id="UP000045782">
    <property type="component" value="Unassembled WGS sequence"/>
</dbReference>
<dbReference type="InterPro" id="IPR029058">
    <property type="entry name" value="AB_hydrolase_fold"/>
</dbReference>
<evidence type="ECO:0000313" key="2">
    <source>
        <dbReference type="Proteomes" id="UP000045782"/>
    </source>
</evidence>
<dbReference type="AlphaFoldDB" id="A0A0U0ZMR2"/>
<dbReference type="Gene3D" id="3.40.50.1820">
    <property type="entry name" value="alpha/beta hydrolase"/>
    <property type="match status" value="1"/>
</dbReference>
<dbReference type="EMBL" id="CSWP01000005">
    <property type="protein sequence ID" value="CPV56982.1"/>
    <property type="molecule type" value="Genomic_DNA"/>
</dbReference>
<dbReference type="RefSeq" id="WP_016896108.1">
    <property type="nucleotide sequence ID" value="NZ_CSWP01000005.1"/>
</dbReference>
<protein>
    <submittedName>
        <fullName evidence="1">Putative peptidoglycan-binding domain-containing protein</fullName>
    </submittedName>
</protein>
<sequence length="388" mass="42652">MNGSDGKWIGYGEGDESDAVIPIERRLLLAYPKNSRAIEHGVILDRKYTAATKASVIDITTFMNNDPGELERLQRMGIATPLRSDGVANLDVRKAIGAYVEAPTNPAPSLYPIQGVWADSQAFLNPPTAHSFAKATNDFRDEAMRLYRPMAGTPIWLIGYSMGGVSVQKFLTALPPEWREYVVGVTTFGDPAIPAEGSLNGNDPGEGISKTPQPSWVWDRYWSYSIDGDWYPRARGLLFLLYELLTRAELTLDFASYLFTVFPRQAFQQLLGTAPSDDPLYGVLKGLAGLMTSGPANVFGALLNPLQLFAILPDLVRLLFDAIKFIATGAHGKYGDPAYALWDGMTAVDHAVKTIRQQAPEGCTLFLLPGTWDVWNHGFQFDVAAQLQ</sequence>
<accession>A0A0U0ZMR2</accession>
<organism evidence="1 2">
    <name type="scientific">Mycobacteroides abscessus</name>
    <dbReference type="NCBI Taxonomy" id="36809"/>
    <lineage>
        <taxon>Bacteria</taxon>
        <taxon>Bacillati</taxon>
        <taxon>Actinomycetota</taxon>
        <taxon>Actinomycetes</taxon>
        <taxon>Mycobacteriales</taxon>
        <taxon>Mycobacteriaceae</taxon>
        <taxon>Mycobacteroides</taxon>
    </lineage>
</organism>
<name>A0A0U0ZMR2_9MYCO</name>
<evidence type="ECO:0000313" key="1">
    <source>
        <dbReference type="EMBL" id="CPV56982.1"/>
    </source>
</evidence>